<dbReference type="PANTHER" id="PTHR23509">
    <property type="entry name" value="PA-PL1 PHOSPHOLIPASE FAMILY"/>
    <property type="match status" value="1"/>
</dbReference>
<feature type="region of interest" description="Disordered" evidence="2">
    <location>
        <begin position="543"/>
        <end position="571"/>
    </location>
</feature>
<reference evidence="4 5" key="1">
    <citation type="journal article" date="2018" name="Plant J.">
        <title>Genome sequences of Chlorella sorokiniana UTEX 1602 and Micractinium conductrix SAG 241.80: implications to maltose excretion by a green alga.</title>
        <authorList>
            <person name="Arriola M.B."/>
            <person name="Velmurugan N."/>
            <person name="Zhang Y."/>
            <person name="Plunkett M.H."/>
            <person name="Hondzo H."/>
            <person name="Barney B.M."/>
        </authorList>
    </citation>
    <scope>NUCLEOTIDE SEQUENCE [LARGE SCALE GENOMIC DNA]</scope>
    <source>
        <strain evidence="4 5">SAG 241.80</strain>
    </source>
</reference>
<dbReference type="InterPro" id="IPR004177">
    <property type="entry name" value="DDHD_dom"/>
</dbReference>
<feature type="repeat" description="ANK" evidence="1">
    <location>
        <begin position="1047"/>
        <end position="1079"/>
    </location>
</feature>
<evidence type="ECO:0000256" key="2">
    <source>
        <dbReference type="SAM" id="MobiDB-lite"/>
    </source>
</evidence>
<evidence type="ECO:0000313" key="5">
    <source>
        <dbReference type="Proteomes" id="UP000239649"/>
    </source>
</evidence>
<comment type="caution">
    <text evidence="4">The sequence shown here is derived from an EMBL/GenBank/DDBJ whole genome shotgun (WGS) entry which is preliminary data.</text>
</comment>
<dbReference type="InterPro" id="IPR058055">
    <property type="entry name" value="PA-PLA1"/>
</dbReference>
<gene>
    <name evidence="4" type="primary">g902</name>
    <name evidence="4" type="ORF">C2E20_0902</name>
</gene>
<dbReference type="PROSITE" id="PS51043">
    <property type="entry name" value="DDHD"/>
    <property type="match status" value="1"/>
</dbReference>
<dbReference type="GO" id="GO:0004620">
    <property type="term" value="F:phospholipase activity"/>
    <property type="evidence" value="ECO:0007669"/>
    <property type="project" value="TreeGrafter"/>
</dbReference>
<proteinExistence type="predicted"/>
<dbReference type="InterPro" id="IPR002110">
    <property type="entry name" value="Ankyrin_rpt"/>
</dbReference>
<protein>
    <submittedName>
        <fullName evidence="4">SHOOT GRAVITROPISM 2 family</fullName>
    </submittedName>
</protein>
<dbReference type="Pfam" id="PF02862">
    <property type="entry name" value="DDHD"/>
    <property type="match status" value="1"/>
</dbReference>
<feature type="compositionally biased region" description="Gly residues" evidence="2">
    <location>
        <begin position="544"/>
        <end position="555"/>
    </location>
</feature>
<dbReference type="Gene3D" id="1.25.40.20">
    <property type="entry name" value="Ankyrin repeat-containing domain"/>
    <property type="match status" value="1"/>
</dbReference>
<feature type="compositionally biased region" description="Low complexity" evidence="2">
    <location>
        <begin position="461"/>
        <end position="486"/>
    </location>
</feature>
<feature type="region of interest" description="Disordered" evidence="2">
    <location>
        <begin position="461"/>
        <end position="496"/>
    </location>
</feature>
<feature type="compositionally biased region" description="Gly residues" evidence="2">
    <location>
        <begin position="487"/>
        <end position="496"/>
    </location>
</feature>
<dbReference type="PROSITE" id="PS50088">
    <property type="entry name" value="ANK_REPEAT"/>
    <property type="match status" value="1"/>
</dbReference>
<feature type="compositionally biased region" description="Polar residues" evidence="2">
    <location>
        <begin position="558"/>
        <end position="570"/>
    </location>
</feature>
<keyword evidence="1" id="KW-0040">ANK repeat</keyword>
<dbReference type="GO" id="GO:0046872">
    <property type="term" value="F:metal ion binding"/>
    <property type="evidence" value="ECO:0007669"/>
    <property type="project" value="InterPro"/>
</dbReference>
<accession>A0A2P6VR85</accession>
<dbReference type="InterPro" id="IPR036770">
    <property type="entry name" value="Ankyrin_rpt-contain_sf"/>
</dbReference>
<evidence type="ECO:0000256" key="1">
    <source>
        <dbReference type="PROSITE-ProRule" id="PRU00023"/>
    </source>
</evidence>
<feature type="domain" description="DDHD" evidence="3">
    <location>
        <begin position="580"/>
        <end position="909"/>
    </location>
</feature>
<dbReference type="SMART" id="SM01127">
    <property type="entry name" value="DDHD"/>
    <property type="match status" value="1"/>
</dbReference>
<evidence type="ECO:0000313" key="4">
    <source>
        <dbReference type="EMBL" id="PSC76577.1"/>
    </source>
</evidence>
<dbReference type="SMART" id="SM00248">
    <property type="entry name" value="ANK"/>
    <property type="match status" value="5"/>
</dbReference>
<name>A0A2P6VR85_9CHLO</name>
<dbReference type="GO" id="GO:0005737">
    <property type="term" value="C:cytoplasm"/>
    <property type="evidence" value="ECO:0007669"/>
    <property type="project" value="TreeGrafter"/>
</dbReference>
<dbReference type="EMBL" id="LHPF02000001">
    <property type="protein sequence ID" value="PSC76577.1"/>
    <property type="molecule type" value="Genomic_DNA"/>
</dbReference>
<keyword evidence="5" id="KW-1185">Reference proteome</keyword>
<sequence length="1805" mass="188230">MASPHSPDVYLEWCYAPLAPEQVRWHSYRAPYPDAKELAKTTEVPHRGSLLRFCAADSGALEAAFRLHHEELEGCWWEEEAALHWKDKGSSDGGSGSGAAAVAAAAAAAAAPGAAGAGAAAAEAPPGTDDWAYFMGGCAGDEPGVSVRSGAFEVDLRRRQLRPCYWPAACHRVLRGTWFAEKGGEWVPLKESLAEQLEEGYRQAIWLPARGRLGAQPVGGLAARLELTTHVEKGLYALFVAEEEVWLCRETGWGWLRKIGASSTAGQTRFRLRRGYEQPASRALLEKEADLRQEELDEACAAAPVSRLVLVVHGIGQKLAAANIAQDAASFRSVLRQVAADQAGLGLLDEAAAGRTEVLPVQWRKHLQLEADMLSRQLMPPGIPSLRETLHSTVVEVLLYMTPRFRAEIVNSLCASLNAAHALFMARNPGFQGSVSILAHSLGSVLCYDVLCQPPTAGQGAAAAAAPLGSPARPMATSAPPSSLRSGGSGRTAGTAGYLGGGGTGVEAMAIDVTADSPTAALQQELARLRADNQRLQLQLGMARSGGGGSGGGLGCSTEPQSPAVQQQCEGPSADYPPHLNFPVDQLVFLGSPLGCFLALRGVDAAKGVPLGSPASAALMQLTPGQAVTEDGLPAVRRLLNVYHPYDPVAHRLEPLALPAGRLQRAAFVPLFKGGKRIHLAVQEFSEDVGSAASRFGTTLFSSLAFARLKSSSRLAGQASGEVGGGSAGDEAAAAAAAAAEAAEAAAEEKAARTLAGHKSAGLLGAGSEDVEEGEAAHGAGVAPRFGALEAGPSSGALSAEASDAALAERSPSRCLLLAQQQAAAALVATGGQQGAVGGAGSAGGASASGIARVTDGVAAPGGRSAQGRLDFVMQESSLENQYLSALSAHFAYWSSADVALLVLRAVHGLDVMTGTSKAATPQTLFSPFLSWFMALVAMVDAACAPARSPCRQDRTGMDYLNRRLFDAAHAGDAAAVRTALAAGADPNALSVPSPFVSGAALGPHAFAVPSSFVPSTALHEAVLQRRHDCAVLLLRGGAHPGVYNGMAWTPLHVACSLADEAAVAELLAAGADPAADDGWGSTTAHYAVHTDDARVLRLLLALAPSVSLQRNRDGSTPLDQALRSVPLASQAARCLLQEAPLQPDPQVAVIISKHDGAWGHTGSPALFESPVFAPRWKKSCQAFALHLGQQQLQQGESRLSPLDHVQLRQPEPMPLAAAAVLVKPKPLSKTRMTELRGTYLKLNTFLSEQGLEHALCHHDSWKECHVLDGEVVCCATQKLITDEHAELLPDGTLRLAAGKRSCYELRRRMPAWPAGLCLVAYSSIKTIDTTVSVPLLLDALKRTANPFLEPFRARLRSTEGLPAPTSLPAGVATQLVPPARPAYAAGAAFAADAAAALAGAAAAVPQEPVNNGPPMGVERRNGKPIVRCDAPTLEALTWAVRQAKGNGRGGKLPDQLSVARGGNGSFAAPWLDLWKELRSAGGAHLVLATDKLRAVLEKLGWVSPSNTVVRAAKEAVTNWVLPVYGWSYLEELLNIPSDEAFADLVKEATESGLFLEQGGSVKLAAHCLGASPSRGLLLLAMHACTIKLTPVFDTVSGPGQSRVPVEQFWAHISSAGGPEKVRGDGGAADNVAAACGWQGPATQLRNAVRSAAAQLAVLWPAGSEAASQLEQPEAHQQLAQQQAEASMVPAEQQQAALPDELLAGIMSQLPPDFFAAVPDPTCMPLDWQAMQLQQFAGLPGASLAALTPLPLPTTTTPFNTVGAANVIAQLQLPPMPLPMSIDGVAELPAVAQAVVQHPRKRGRE</sequence>
<organism evidence="4 5">
    <name type="scientific">Micractinium conductrix</name>
    <dbReference type="NCBI Taxonomy" id="554055"/>
    <lineage>
        <taxon>Eukaryota</taxon>
        <taxon>Viridiplantae</taxon>
        <taxon>Chlorophyta</taxon>
        <taxon>core chlorophytes</taxon>
        <taxon>Trebouxiophyceae</taxon>
        <taxon>Chlorellales</taxon>
        <taxon>Chlorellaceae</taxon>
        <taxon>Chlorella clade</taxon>
        <taxon>Micractinium</taxon>
    </lineage>
</organism>
<dbReference type="OrthoDB" id="431378at2759"/>
<dbReference type="PANTHER" id="PTHR23509:SF10">
    <property type="entry name" value="LD21067P"/>
    <property type="match status" value="1"/>
</dbReference>
<evidence type="ECO:0000259" key="3">
    <source>
        <dbReference type="PROSITE" id="PS51043"/>
    </source>
</evidence>
<dbReference type="Pfam" id="PF00023">
    <property type="entry name" value="Ank"/>
    <property type="match status" value="1"/>
</dbReference>
<dbReference type="STRING" id="554055.A0A2P6VR85"/>
<dbReference type="Proteomes" id="UP000239649">
    <property type="component" value="Unassembled WGS sequence"/>
</dbReference>
<dbReference type="SUPFAM" id="SSF48403">
    <property type="entry name" value="Ankyrin repeat"/>
    <property type="match status" value="1"/>
</dbReference>